<proteinExistence type="predicted"/>
<gene>
    <name evidence="1" type="ORF">BJ138DRAFT_1067862</name>
</gene>
<evidence type="ECO:0000313" key="1">
    <source>
        <dbReference type="EMBL" id="KAH7908985.1"/>
    </source>
</evidence>
<protein>
    <submittedName>
        <fullName evidence="1">Uncharacterized protein</fullName>
    </submittedName>
</protein>
<comment type="caution">
    <text evidence="1">The sequence shown here is derived from an EMBL/GenBank/DDBJ whole genome shotgun (WGS) entry which is preliminary data.</text>
</comment>
<dbReference type="EMBL" id="MU267786">
    <property type="protein sequence ID" value="KAH7908985.1"/>
    <property type="molecule type" value="Genomic_DNA"/>
</dbReference>
<keyword evidence="2" id="KW-1185">Reference proteome</keyword>
<reference evidence="1" key="1">
    <citation type="journal article" date="2021" name="New Phytol.">
        <title>Evolutionary innovations through gain and loss of genes in the ectomycorrhizal Boletales.</title>
        <authorList>
            <person name="Wu G."/>
            <person name="Miyauchi S."/>
            <person name="Morin E."/>
            <person name="Kuo A."/>
            <person name="Drula E."/>
            <person name="Varga T."/>
            <person name="Kohler A."/>
            <person name="Feng B."/>
            <person name="Cao Y."/>
            <person name="Lipzen A."/>
            <person name="Daum C."/>
            <person name="Hundley H."/>
            <person name="Pangilinan J."/>
            <person name="Johnson J."/>
            <person name="Barry K."/>
            <person name="LaButti K."/>
            <person name="Ng V."/>
            <person name="Ahrendt S."/>
            <person name="Min B."/>
            <person name="Choi I.G."/>
            <person name="Park H."/>
            <person name="Plett J.M."/>
            <person name="Magnuson J."/>
            <person name="Spatafora J.W."/>
            <person name="Nagy L.G."/>
            <person name="Henrissat B."/>
            <person name="Grigoriev I.V."/>
            <person name="Yang Z.L."/>
            <person name="Xu J."/>
            <person name="Martin F.M."/>
        </authorList>
    </citation>
    <scope>NUCLEOTIDE SEQUENCE</scope>
    <source>
        <strain evidence="1">ATCC 28755</strain>
    </source>
</reference>
<accession>A0ACB8A6H2</accession>
<dbReference type="Proteomes" id="UP000790377">
    <property type="component" value="Unassembled WGS sequence"/>
</dbReference>
<evidence type="ECO:0000313" key="2">
    <source>
        <dbReference type="Proteomes" id="UP000790377"/>
    </source>
</evidence>
<name>A0ACB8A6H2_9AGAM</name>
<organism evidence="1 2">
    <name type="scientific">Hygrophoropsis aurantiaca</name>
    <dbReference type="NCBI Taxonomy" id="72124"/>
    <lineage>
        <taxon>Eukaryota</taxon>
        <taxon>Fungi</taxon>
        <taxon>Dikarya</taxon>
        <taxon>Basidiomycota</taxon>
        <taxon>Agaricomycotina</taxon>
        <taxon>Agaricomycetes</taxon>
        <taxon>Agaricomycetidae</taxon>
        <taxon>Boletales</taxon>
        <taxon>Coniophorineae</taxon>
        <taxon>Hygrophoropsidaceae</taxon>
        <taxon>Hygrophoropsis</taxon>
    </lineage>
</organism>
<sequence>MTMPPSEVTLETLPTVESRASSAQKRGRGAPDASTAAKDSAPPAKRAKSGPATTDAQVADKEVSATILPSVYAGNFDLYLMKNPSLAKIYVPSGSNPPNYAKLYEAILEYQAKRDFAARVYLKVSTPSESTEPTKGIFEGRSIADPMSDEPFEINIDTCKIVDKLVFKASELSSFPAASAKHMPDGSGLDAKTDLPRNCGITSGTGVFKMKRVWAGTSANGQQELFEGYFSCKVKYSAIYKRKGHGNGEDFNFSFWGVKALRDKDGKEIGLGPKN</sequence>